<evidence type="ECO:0000313" key="4">
    <source>
        <dbReference type="EMBL" id="CAB3261697.1"/>
    </source>
</evidence>
<dbReference type="GO" id="GO:0031848">
    <property type="term" value="P:protection from non-homologous end joining at telomere"/>
    <property type="evidence" value="ECO:0007669"/>
    <property type="project" value="InterPro"/>
</dbReference>
<dbReference type="InterPro" id="IPR001005">
    <property type="entry name" value="SANT/Myb"/>
</dbReference>
<dbReference type="SUPFAM" id="SSF46689">
    <property type="entry name" value="Homeodomain-like"/>
    <property type="match status" value="1"/>
</dbReference>
<dbReference type="EMBL" id="LR786504">
    <property type="protein sequence ID" value="CAB3261697.1"/>
    <property type="molecule type" value="mRNA"/>
</dbReference>
<dbReference type="InterPro" id="IPR009057">
    <property type="entry name" value="Homeodomain-like_sf"/>
</dbReference>
<dbReference type="Gene3D" id="1.10.10.60">
    <property type="entry name" value="Homeodomain-like"/>
    <property type="match status" value="1"/>
</dbReference>
<dbReference type="InterPro" id="IPR017930">
    <property type="entry name" value="Myb_dom"/>
</dbReference>
<reference evidence="4" key="1">
    <citation type="submission" date="2020-04" db="EMBL/GenBank/DDBJ databases">
        <authorList>
            <person name="Neveu A P."/>
        </authorList>
    </citation>
    <scope>NUCLEOTIDE SEQUENCE</scope>
    <source>
        <tissue evidence="4">Whole embryo</tissue>
    </source>
</reference>
<feature type="region of interest" description="Disordered" evidence="1">
    <location>
        <begin position="388"/>
        <end position="409"/>
    </location>
</feature>
<feature type="domain" description="HTH myb-type" evidence="3">
    <location>
        <begin position="272"/>
        <end position="322"/>
    </location>
</feature>
<dbReference type="PANTHER" id="PTHR46833">
    <property type="entry name" value="TELOMERIC REPEAT-BINDING FACTOR 2 TERF2"/>
    <property type="match status" value="1"/>
</dbReference>
<dbReference type="CDD" id="cd11660">
    <property type="entry name" value="SANT_TRF"/>
    <property type="match status" value="1"/>
</dbReference>
<accession>A0A6F9DHC4</accession>
<dbReference type="PROSITE" id="PS50090">
    <property type="entry name" value="MYB_LIKE"/>
    <property type="match status" value="1"/>
</dbReference>
<proteinExistence type="evidence at transcript level"/>
<dbReference type="Pfam" id="PF00249">
    <property type="entry name" value="Myb_DNA-binding"/>
    <property type="match status" value="1"/>
</dbReference>
<evidence type="ECO:0000259" key="2">
    <source>
        <dbReference type="PROSITE" id="PS50090"/>
    </source>
</evidence>
<feature type="domain" description="Myb-like" evidence="2">
    <location>
        <begin position="272"/>
        <end position="318"/>
    </location>
</feature>
<sequence length="429" mass="49662">MESRESICKKWLADALSYEALAAFDDKPLMLTLLKSATRKIMQVAKHVGVSTTLSGESIEEATDFYSRILLVVIAVRVCTGLEKRFKYYVNQDQNSLETLLEILEAHSSLFESSAEVYHSMWFATLKELLFKCKEQSKSPTIILDQFKSRLSHEERKSCSDVTQKQIKENYVTYADFMLEQLAFLNTKIRKPFLSQIKSRLGPTETPNLSPDVEDKLIEHKNKINSCMKKWACEDKDGQPVSQTEIIDSKNPTTSKPPKVNKRFNQKMSRMWSVELDSYIVIGVYKFGLGKWSAIKEQYPFPKDKSTVQIKDRWRTMARNHLVEVDQENNIQKLHQYFKDYITTEKDGGTLKLYHCLEQPKIVDENQVSPAVDLVDCVSQQLTSKTDQDFQSPRIKSTGKRKFRHGANTKTKMAKKHFRRIFFEEDDSS</sequence>
<evidence type="ECO:0000256" key="1">
    <source>
        <dbReference type="SAM" id="MobiDB-lite"/>
    </source>
</evidence>
<feature type="compositionally biased region" description="Basic residues" evidence="1">
    <location>
        <begin position="397"/>
        <end position="409"/>
    </location>
</feature>
<gene>
    <name evidence="4" type="primary">LOC100177249-002</name>
</gene>
<dbReference type="InterPro" id="IPR030657">
    <property type="entry name" value="TERF2"/>
</dbReference>
<dbReference type="PROSITE" id="PS51294">
    <property type="entry name" value="HTH_MYB"/>
    <property type="match status" value="1"/>
</dbReference>
<evidence type="ECO:0000259" key="3">
    <source>
        <dbReference type="PROSITE" id="PS51294"/>
    </source>
</evidence>
<dbReference type="AlphaFoldDB" id="A0A6F9DHC4"/>
<dbReference type="GO" id="GO:0005634">
    <property type="term" value="C:nucleus"/>
    <property type="evidence" value="ECO:0007669"/>
    <property type="project" value="InterPro"/>
</dbReference>
<dbReference type="GO" id="GO:0000781">
    <property type="term" value="C:chromosome, telomeric region"/>
    <property type="evidence" value="ECO:0007669"/>
    <property type="project" value="InterPro"/>
</dbReference>
<protein>
    <submittedName>
        <fullName evidence="4">Uncharacterized protein LOC100177249</fullName>
    </submittedName>
</protein>
<organism evidence="4">
    <name type="scientific">Phallusia mammillata</name>
    <dbReference type="NCBI Taxonomy" id="59560"/>
    <lineage>
        <taxon>Eukaryota</taxon>
        <taxon>Metazoa</taxon>
        <taxon>Chordata</taxon>
        <taxon>Tunicata</taxon>
        <taxon>Ascidiacea</taxon>
        <taxon>Phlebobranchia</taxon>
        <taxon>Ascidiidae</taxon>
        <taxon>Phallusia</taxon>
    </lineage>
</organism>
<dbReference type="GO" id="GO:0042162">
    <property type="term" value="F:telomeric DNA binding"/>
    <property type="evidence" value="ECO:0007669"/>
    <property type="project" value="InterPro"/>
</dbReference>
<name>A0A6F9DHC4_9ASCI</name>
<dbReference type="PANTHER" id="PTHR46833:SF1">
    <property type="entry name" value="TELOMERIC REPEAT-BINDING FACTOR 2"/>
    <property type="match status" value="1"/>
</dbReference>